<dbReference type="Pfam" id="PF00583">
    <property type="entry name" value="Acetyltransf_1"/>
    <property type="match status" value="1"/>
</dbReference>
<dbReference type="InterPro" id="IPR000182">
    <property type="entry name" value="GNAT_dom"/>
</dbReference>
<dbReference type="EC" id="2.3.1.266" evidence="5 6"/>
<dbReference type="NCBIfam" id="TIGR01575">
    <property type="entry name" value="rimI"/>
    <property type="match status" value="1"/>
</dbReference>
<comment type="subcellular location">
    <subcellularLocation>
        <location evidence="5 6">Cytoplasm</location>
    </subcellularLocation>
</comment>
<comment type="catalytic activity">
    <reaction evidence="5 6">
        <text>N-terminal L-alanyl-[ribosomal protein bS18] + acetyl-CoA = N-terminal N(alpha)-acetyl-L-alanyl-[ribosomal protein bS18] + CoA + H(+)</text>
        <dbReference type="Rhea" id="RHEA:43756"/>
        <dbReference type="Rhea" id="RHEA-COMP:10676"/>
        <dbReference type="Rhea" id="RHEA-COMP:10677"/>
        <dbReference type="ChEBI" id="CHEBI:15378"/>
        <dbReference type="ChEBI" id="CHEBI:57287"/>
        <dbReference type="ChEBI" id="CHEBI:57288"/>
        <dbReference type="ChEBI" id="CHEBI:64718"/>
        <dbReference type="ChEBI" id="CHEBI:83683"/>
        <dbReference type="EC" id="2.3.1.266"/>
    </reaction>
</comment>
<protein>
    <recommendedName>
        <fullName evidence="5 6">[Ribosomal protein bS18]-alanine N-acetyltransferase</fullName>
        <ecNumber evidence="5 6">2.3.1.266</ecNumber>
    </recommendedName>
</protein>
<dbReference type="EMBL" id="PIQE01000005">
    <property type="protein sequence ID" value="RUO69374.1"/>
    <property type="molecule type" value="Genomic_DNA"/>
</dbReference>
<dbReference type="Gene3D" id="3.40.630.30">
    <property type="match status" value="1"/>
</dbReference>
<comment type="caution">
    <text evidence="5">Lacks conserved residue(s) required for the propagation of feature annotation.</text>
</comment>
<feature type="active site" description="Proton donor" evidence="5">
    <location>
        <position position="112"/>
    </location>
</feature>
<keyword evidence="9" id="KW-1185">Reference proteome</keyword>
<keyword evidence="2 5" id="KW-0963">Cytoplasm</keyword>
<keyword evidence="3 5" id="KW-0808">Transferase</keyword>
<dbReference type="PROSITE" id="PS51186">
    <property type="entry name" value="GNAT"/>
    <property type="match status" value="1"/>
</dbReference>
<feature type="binding site" evidence="5">
    <location>
        <begin position="67"/>
        <end position="69"/>
    </location>
    <ligand>
        <name>acetyl-CoA</name>
        <dbReference type="ChEBI" id="CHEBI:57288"/>
    </ligand>
</feature>
<feature type="domain" description="N-acetyltransferase" evidence="7">
    <location>
        <begin position="1"/>
        <end position="144"/>
    </location>
</feature>
<dbReference type="STRING" id="1122124.GCA_000423165_02371"/>
<reference evidence="9" key="1">
    <citation type="journal article" date="2018" name="Front. Microbiol.">
        <title>Genome-Based Analysis Reveals the Taxonomy and Diversity of the Family Idiomarinaceae.</title>
        <authorList>
            <person name="Liu Y."/>
            <person name="Lai Q."/>
            <person name="Shao Z."/>
        </authorList>
    </citation>
    <scope>NUCLEOTIDE SEQUENCE [LARGE SCALE GENOMIC DNA]</scope>
    <source>
        <strain evidence="9">c121</strain>
    </source>
</reference>
<dbReference type="InterPro" id="IPR050680">
    <property type="entry name" value="YpeA/RimI_acetyltransf"/>
</dbReference>
<evidence type="ECO:0000256" key="1">
    <source>
        <dbReference type="ARBA" id="ARBA00005395"/>
    </source>
</evidence>
<proteinExistence type="inferred from homology"/>
<evidence type="ECO:0000256" key="2">
    <source>
        <dbReference type="ARBA" id="ARBA00022490"/>
    </source>
</evidence>
<name>A0A432YZM1_9GAMM</name>
<evidence type="ECO:0000313" key="9">
    <source>
        <dbReference type="Proteomes" id="UP000287022"/>
    </source>
</evidence>
<sequence>MLSVVDTYSDALFAIETASHAFPWSETTLRNCLQQAGYQVVGYYQQHELQGFYVASQVCDEITLMDIAVHPSFQGQGIGRQLLAHLLAQATQSKATVFLEVRVSNTAAIKLYVKLGFQQVGRRPNYYPCGDKREDALVMVWRDDTSPS</sequence>
<dbReference type="PANTHER" id="PTHR43420:SF51">
    <property type="entry name" value="PEPTIDYL-LYSINE N-ACETYLTRANSFERASE YIAC"/>
    <property type="match status" value="1"/>
</dbReference>
<dbReference type="CDD" id="cd04301">
    <property type="entry name" value="NAT_SF"/>
    <property type="match status" value="1"/>
</dbReference>
<accession>A0A432YZM1</accession>
<dbReference type="GO" id="GO:0005737">
    <property type="term" value="C:cytoplasm"/>
    <property type="evidence" value="ECO:0007669"/>
    <property type="project" value="UniProtKB-SubCell"/>
</dbReference>
<dbReference type="InterPro" id="IPR043690">
    <property type="entry name" value="RimI"/>
</dbReference>
<dbReference type="GO" id="GO:0008999">
    <property type="term" value="F:protein-N-terminal-alanine acetyltransferase activity"/>
    <property type="evidence" value="ECO:0007669"/>
    <property type="project" value="UniProtKB-UniRule"/>
</dbReference>
<dbReference type="HAMAP" id="MF_02210">
    <property type="entry name" value="RimI"/>
    <property type="match status" value="1"/>
</dbReference>
<dbReference type="RefSeq" id="WP_026861056.1">
    <property type="nucleotide sequence ID" value="NZ_JAHVIQ010000006.1"/>
</dbReference>
<evidence type="ECO:0000259" key="7">
    <source>
        <dbReference type="PROSITE" id="PS51186"/>
    </source>
</evidence>
<dbReference type="AlphaFoldDB" id="A0A432YZM1"/>
<organism evidence="8 9">
    <name type="scientific">Pseudidiomarina sediminum</name>
    <dbReference type="NCBI Taxonomy" id="431675"/>
    <lineage>
        <taxon>Bacteria</taxon>
        <taxon>Pseudomonadati</taxon>
        <taxon>Pseudomonadota</taxon>
        <taxon>Gammaproteobacteria</taxon>
        <taxon>Alteromonadales</taxon>
        <taxon>Idiomarinaceae</taxon>
        <taxon>Pseudidiomarina</taxon>
    </lineage>
</organism>
<dbReference type="PANTHER" id="PTHR43420">
    <property type="entry name" value="ACETYLTRANSFERASE"/>
    <property type="match status" value="1"/>
</dbReference>
<gene>
    <name evidence="5 8" type="primary">rimI</name>
    <name evidence="8" type="ORF">CWI80_12075</name>
</gene>
<feature type="active site" description="Proton acceptor" evidence="5">
    <location>
        <position position="100"/>
    </location>
</feature>
<evidence type="ECO:0000313" key="8">
    <source>
        <dbReference type="EMBL" id="RUO69374.1"/>
    </source>
</evidence>
<keyword evidence="4 5" id="KW-0012">Acyltransferase</keyword>
<evidence type="ECO:0000256" key="3">
    <source>
        <dbReference type="ARBA" id="ARBA00022679"/>
    </source>
</evidence>
<dbReference type="Proteomes" id="UP000287022">
    <property type="component" value="Unassembled WGS sequence"/>
</dbReference>
<evidence type="ECO:0000256" key="4">
    <source>
        <dbReference type="ARBA" id="ARBA00023315"/>
    </source>
</evidence>
<evidence type="ECO:0000256" key="6">
    <source>
        <dbReference type="RuleBase" id="RU363094"/>
    </source>
</evidence>
<comment type="function">
    <text evidence="5 6">Acetylates the N-terminal alanine of ribosomal protein bS18.</text>
</comment>
<dbReference type="InterPro" id="IPR016181">
    <property type="entry name" value="Acyl_CoA_acyltransferase"/>
</dbReference>
<comment type="similarity">
    <text evidence="1 5 6">Belongs to the acetyltransferase family. RimI subfamily.</text>
</comment>
<evidence type="ECO:0000256" key="5">
    <source>
        <dbReference type="HAMAP-Rule" id="MF_02210"/>
    </source>
</evidence>
<feature type="binding site" evidence="5">
    <location>
        <position position="105"/>
    </location>
    <ligand>
        <name>acetyl-CoA</name>
        <dbReference type="ChEBI" id="CHEBI:57288"/>
    </ligand>
</feature>
<dbReference type="SUPFAM" id="SSF55729">
    <property type="entry name" value="Acyl-CoA N-acyltransferases (Nat)"/>
    <property type="match status" value="1"/>
</dbReference>
<comment type="caution">
    <text evidence="8">The sequence shown here is derived from an EMBL/GenBank/DDBJ whole genome shotgun (WGS) entry which is preliminary data.</text>
</comment>
<dbReference type="InterPro" id="IPR006464">
    <property type="entry name" value="AcTrfase_RimI/Ard1"/>
</dbReference>